<feature type="region of interest" description="Disordered" evidence="1">
    <location>
        <begin position="175"/>
        <end position="204"/>
    </location>
</feature>
<comment type="caution">
    <text evidence="2">The sequence shown here is derived from an EMBL/GenBank/DDBJ whole genome shotgun (WGS) entry which is preliminary data.</text>
</comment>
<protein>
    <recommendedName>
        <fullName evidence="4">EF-hand domain-containing protein</fullName>
    </recommendedName>
</protein>
<keyword evidence="3" id="KW-1185">Reference proteome</keyword>
<gene>
    <name evidence="2" type="ORF">SM757_27415</name>
</gene>
<organism evidence="2 3">
    <name type="scientific">Azohydromonas lata</name>
    <dbReference type="NCBI Taxonomy" id="45677"/>
    <lineage>
        <taxon>Bacteria</taxon>
        <taxon>Pseudomonadati</taxon>
        <taxon>Pseudomonadota</taxon>
        <taxon>Betaproteobacteria</taxon>
        <taxon>Burkholderiales</taxon>
        <taxon>Sphaerotilaceae</taxon>
        <taxon>Azohydromonas</taxon>
    </lineage>
</organism>
<reference evidence="2 3" key="1">
    <citation type="submission" date="2023-11" db="EMBL/GenBank/DDBJ databases">
        <title>Draft genome of Azohydromonas lata strain H1 (DSM1123), a polyhydroxyalkanoate producer.</title>
        <authorList>
            <person name="Traversa D."/>
            <person name="D'Addabbo P."/>
            <person name="Pazzani C."/>
            <person name="Manzari C."/>
            <person name="Chiara M."/>
            <person name="Scrascia M."/>
        </authorList>
    </citation>
    <scope>NUCLEOTIDE SEQUENCE [LARGE SCALE GENOMIC DNA]</scope>
    <source>
        <strain evidence="2 3">H1</strain>
    </source>
</reference>
<evidence type="ECO:0000256" key="1">
    <source>
        <dbReference type="SAM" id="MobiDB-lite"/>
    </source>
</evidence>
<evidence type="ECO:0000313" key="2">
    <source>
        <dbReference type="EMBL" id="MDZ5460314.1"/>
    </source>
</evidence>
<accession>A0ABU5IN42</accession>
<proteinExistence type="predicted"/>
<dbReference type="EMBL" id="JAXOJX010000065">
    <property type="protein sequence ID" value="MDZ5460314.1"/>
    <property type="molecule type" value="Genomic_DNA"/>
</dbReference>
<evidence type="ECO:0000313" key="3">
    <source>
        <dbReference type="Proteomes" id="UP001293718"/>
    </source>
</evidence>
<sequence length="1096" mass="110384">MSSKFQPKKQKRAAGRAGKAVTAGVMFAAAQELLASKSVVDPMQLAALPPAPALDEGAAVAASALAQVEAVAVDLDVPAQSPQAAEPEVSAELADLLAQLADGDAAAEAPAVDESALDEPVLLAQASTADAAEPQAAAPEAASAGTGAEAAAFQMSPQLALVGGLGLIGAAAALSGGGSSDSHPAPTTPPTPTEAPTHTATGRVIDGPVQHARVFYDADGDGVWDDLNGNGQWDEGDEYFTFTDDDGNFTLAGYTASTAGRIVVEAGGIDSETGLAVGSLIAAINGSAEGVIVSPLSLMLALNPGMTQADLAKALGLDLPPGVDLLHFDPIAAMNGTGANAALGIQVFAAQQQLYALVRAISELSAGADGVVSPAELQAALAAVGNALKTTGNLHDAIHAAVAAVVSDAGQVANITQAIQFSSDAIHDAYTKTTASGLTLAGARALVASGDTTDANYAAAVELLAGARAAASVSQSTLLTVVSDVHHGGTYSEGALQSAINNQVEHYHDVAGQLTAAQVSKVVSGGDDALDLLVQQLHSAGIEQISLSAEQVTTLTTAHHDLDFAAGTDVVVTGTSFLGAAVAGGAGVASLLGAADVAVALTGTEVTAIAGRSDASLDDLVAKLQGAGMDTLQLSAAQVNQLAHSASALDFDAGTAVDIGSNFLNGTASQAELGRLLGQADVTVHLTQQDVDKVVVGGDAALASTVDALHQAGMDVLALGDHEVASLAHAHLHLAAGTDVSVTGTHFLSAGTATDDELHALLQDANVTAHMTNGDLAQVLKATTDDAQLDALTTHLHDVGVDALALDAGQALALADAPQHFTLNDALQVQLNDALTLANAASPAEITALHNLLAGADVSAELDVADLRQLHLNSTDELGSAISSMEAKLDAMGVEHLEISDELADALAEAGVRFAPSHDESMPIVGNDHFGQDVMVRAQADVAGGDTAYLQASLQELQQLGADHVEGAGSVKHIELAMSNSTGTVQDFTLSDLPSFEAAANVDLVVTDSDLALLLSGDRFAENLQALSAAHVDRLLLSGHSETAGQLNAEHAALLNQLHLTFAQASLDQTQVQLLGLGDEPAHALDPFNKHPTQNS</sequence>
<name>A0ABU5IN42_9BURK</name>
<dbReference type="RefSeq" id="WP_322467811.1">
    <property type="nucleotide sequence ID" value="NZ_JAXOJX010000065.1"/>
</dbReference>
<evidence type="ECO:0008006" key="4">
    <source>
        <dbReference type="Google" id="ProtNLM"/>
    </source>
</evidence>
<dbReference type="Proteomes" id="UP001293718">
    <property type="component" value="Unassembled WGS sequence"/>
</dbReference>